<evidence type="ECO:0000313" key="1">
    <source>
        <dbReference type="EMBL" id="TYK92387.1"/>
    </source>
</evidence>
<reference evidence="1 2" key="1">
    <citation type="submission" date="2019-02" db="EMBL/GenBank/DDBJ databases">
        <title>Novel genomic isolates of S. pyogenes and S. dysgalactiae subsp. equisimilis associated to necrotising fasciitis (NSTI).</title>
        <authorList>
            <person name="Barrantes I."/>
        </authorList>
    </citation>
    <scope>NUCLEOTIDE SEQUENCE [LARGE SCALE GENOMIC DNA]</scope>
    <source>
        <strain evidence="1 2">SPY5003</strain>
    </source>
</reference>
<proteinExistence type="predicted"/>
<accession>A0A5S4T8T0</accession>
<comment type="caution">
    <text evidence="1">The sequence shown here is derived from an EMBL/GenBank/DDBJ whole genome shotgun (WGS) entry which is preliminary data.</text>
</comment>
<feature type="non-terminal residue" evidence="1">
    <location>
        <position position="44"/>
    </location>
</feature>
<evidence type="ECO:0000313" key="2">
    <source>
        <dbReference type="Proteomes" id="UP000325300"/>
    </source>
</evidence>
<dbReference type="EMBL" id="SJLI01000177">
    <property type="protein sequence ID" value="TYK92387.1"/>
    <property type="molecule type" value="Genomic_DNA"/>
</dbReference>
<organism evidence="1 2">
    <name type="scientific">Streptococcus pyogenes</name>
    <dbReference type="NCBI Taxonomy" id="1314"/>
    <lineage>
        <taxon>Bacteria</taxon>
        <taxon>Bacillati</taxon>
        <taxon>Bacillota</taxon>
        <taxon>Bacilli</taxon>
        <taxon>Lactobacillales</taxon>
        <taxon>Streptococcaceae</taxon>
        <taxon>Streptococcus</taxon>
    </lineage>
</organism>
<gene>
    <name evidence="1" type="ORF">E0F67_10005</name>
</gene>
<name>A0A5S4T8T0_STRPY</name>
<sequence>MRKKQKLPFDKLAIALMSTSILLNAQSDIKANTVTEDTPATEQA</sequence>
<protein>
    <submittedName>
        <fullName evidence="1">C5a peptidase</fullName>
    </submittedName>
</protein>
<dbReference type="Proteomes" id="UP000325300">
    <property type="component" value="Unassembled WGS sequence"/>
</dbReference>
<dbReference type="AlphaFoldDB" id="A0A5S4T8T0"/>